<feature type="transmembrane region" description="Helical" evidence="1">
    <location>
        <begin position="20"/>
        <end position="40"/>
    </location>
</feature>
<dbReference type="Proteomes" id="UP001178277">
    <property type="component" value="Unassembled WGS sequence"/>
</dbReference>
<dbReference type="AlphaFoldDB" id="A0AA90SET7"/>
<accession>A0AA90SET7</accession>
<evidence type="ECO:0000313" key="4">
    <source>
        <dbReference type="Proteomes" id="UP001178277"/>
    </source>
</evidence>
<evidence type="ECO:0000313" key="3">
    <source>
        <dbReference type="EMBL" id="MDP1417328.1"/>
    </source>
</evidence>
<keyword evidence="1" id="KW-0812">Transmembrane</keyword>
<reference evidence="3" key="1">
    <citation type="submission" date="2023-07" db="EMBL/GenBank/DDBJ databases">
        <title>Murine gut Bacillus species.</title>
        <authorList>
            <person name="Gutman E."/>
            <person name="Hashuel R."/>
            <person name="Litvak Y."/>
        </authorList>
    </citation>
    <scope>NUCLEOTIDE SEQUENCE</scope>
    <source>
        <strain evidence="3">RU283</strain>
    </source>
</reference>
<sequence length="92" mass="10769">MENGDRYLRAKKRVENLKAFYIHITVYVLVNVMLFAINLLTNPGYWWFLYPLGGWGIGVLIHGITTLAQGNFGSEWEERKIKEYMEKDKKNG</sequence>
<comment type="caution">
    <text evidence="3">The sequence shown here is derived from an EMBL/GenBank/DDBJ whole genome shotgun (WGS) entry which is preliminary data.</text>
</comment>
<evidence type="ECO:0000259" key="2">
    <source>
        <dbReference type="Pfam" id="PF13239"/>
    </source>
</evidence>
<feature type="transmembrane region" description="Helical" evidence="1">
    <location>
        <begin position="52"/>
        <end position="72"/>
    </location>
</feature>
<dbReference type="RefSeq" id="WP_305158887.1">
    <property type="nucleotide sequence ID" value="NZ_JAUUTP010000002.1"/>
</dbReference>
<evidence type="ECO:0000256" key="1">
    <source>
        <dbReference type="SAM" id="Phobius"/>
    </source>
</evidence>
<dbReference type="EMBL" id="JAUUTP010000002">
    <property type="protein sequence ID" value="MDP1417328.1"/>
    <property type="molecule type" value="Genomic_DNA"/>
</dbReference>
<protein>
    <submittedName>
        <fullName evidence="3">2TM domain-containing protein</fullName>
    </submittedName>
</protein>
<name>A0AA90SET7_9BACI</name>
<dbReference type="InterPro" id="IPR025698">
    <property type="entry name" value="2TM_dom"/>
</dbReference>
<proteinExistence type="predicted"/>
<keyword evidence="1" id="KW-0472">Membrane</keyword>
<gene>
    <name evidence="3" type="ORF">Q8G35_02780</name>
</gene>
<feature type="domain" description="2TM" evidence="2">
    <location>
        <begin position="9"/>
        <end position="86"/>
    </location>
</feature>
<organism evidence="3 4">
    <name type="scientific">Peribacillus simplex</name>
    <dbReference type="NCBI Taxonomy" id="1478"/>
    <lineage>
        <taxon>Bacteria</taxon>
        <taxon>Bacillati</taxon>
        <taxon>Bacillota</taxon>
        <taxon>Bacilli</taxon>
        <taxon>Bacillales</taxon>
        <taxon>Bacillaceae</taxon>
        <taxon>Peribacillus</taxon>
    </lineage>
</organism>
<keyword evidence="1" id="KW-1133">Transmembrane helix</keyword>
<dbReference type="Pfam" id="PF13239">
    <property type="entry name" value="2TM"/>
    <property type="match status" value="1"/>
</dbReference>